<evidence type="ECO:0000313" key="1">
    <source>
        <dbReference type="EMBL" id="KAJ4708297.1"/>
    </source>
</evidence>
<evidence type="ECO:0000313" key="2">
    <source>
        <dbReference type="Proteomes" id="UP001164539"/>
    </source>
</evidence>
<keyword evidence="1" id="KW-0808">Transferase</keyword>
<dbReference type="EMBL" id="CM051403">
    <property type="protein sequence ID" value="KAJ4708297.1"/>
    <property type="molecule type" value="Genomic_DNA"/>
</dbReference>
<name>A0ACC1XBZ6_MELAZ</name>
<dbReference type="Proteomes" id="UP001164539">
    <property type="component" value="Chromosome 10"/>
</dbReference>
<protein>
    <submittedName>
        <fullName evidence="1">Metallothiol transferase fosB</fullName>
    </submittedName>
</protein>
<accession>A0ACC1XBZ6</accession>
<proteinExistence type="predicted"/>
<comment type="caution">
    <text evidence="1">The sequence shown here is derived from an EMBL/GenBank/DDBJ whole genome shotgun (WGS) entry which is preliminary data.</text>
</comment>
<keyword evidence="2" id="KW-1185">Reference proteome</keyword>
<gene>
    <name evidence="1" type="ORF">OWV82_018264</name>
</gene>
<sequence length="199" mass="22780">MKGSAENPLRLKSLNHISIVCRSVEKSIDFYQNVLGFFPIRRPGSFDFDGAWLFNYGMGIHLLKSEDPDKLPKICKRINPKDNHISFQCENMATVERKLKEMNIEYVKNRVEEDGVYVDQLFFHDPDGSMIEICNCDVLPVVPLVADAMPAMPIASSCTCSSVNCHFQQQHHQIQQQQQSVTRCSSIHMMNNEDFLHCV</sequence>
<organism evidence="1 2">
    <name type="scientific">Melia azedarach</name>
    <name type="common">Chinaberry tree</name>
    <dbReference type="NCBI Taxonomy" id="155640"/>
    <lineage>
        <taxon>Eukaryota</taxon>
        <taxon>Viridiplantae</taxon>
        <taxon>Streptophyta</taxon>
        <taxon>Embryophyta</taxon>
        <taxon>Tracheophyta</taxon>
        <taxon>Spermatophyta</taxon>
        <taxon>Magnoliopsida</taxon>
        <taxon>eudicotyledons</taxon>
        <taxon>Gunneridae</taxon>
        <taxon>Pentapetalae</taxon>
        <taxon>rosids</taxon>
        <taxon>malvids</taxon>
        <taxon>Sapindales</taxon>
        <taxon>Meliaceae</taxon>
        <taxon>Melia</taxon>
    </lineage>
</organism>
<reference evidence="1 2" key="1">
    <citation type="journal article" date="2023" name="Science">
        <title>Complex scaffold remodeling in plant triterpene biosynthesis.</title>
        <authorList>
            <person name="De La Pena R."/>
            <person name="Hodgson H."/>
            <person name="Liu J.C."/>
            <person name="Stephenson M.J."/>
            <person name="Martin A.C."/>
            <person name="Owen C."/>
            <person name="Harkess A."/>
            <person name="Leebens-Mack J."/>
            <person name="Jimenez L.E."/>
            <person name="Osbourn A."/>
            <person name="Sattely E.S."/>
        </authorList>
    </citation>
    <scope>NUCLEOTIDE SEQUENCE [LARGE SCALE GENOMIC DNA]</scope>
    <source>
        <strain evidence="2">cv. JPN11</strain>
        <tissue evidence="1">Leaf</tissue>
    </source>
</reference>